<keyword evidence="11 16" id="KW-0406">Ion transport</keyword>
<keyword evidence="3 16" id="KW-0813">Transport</keyword>
<evidence type="ECO:0000313" key="20">
    <source>
        <dbReference type="EMBL" id="CAH1244471.1"/>
    </source>
</evidence>
<dbReference type="InterPro" id="IPR005599">
    <property type="entry name" value="GPI_mannosylTrfase"/>
</dbReference>
<evidence type="ECO:0000256" key="12">
    <source>
        <dbReference type="ARBA" id="ARBA00023136"/>
    </source>
</evidence>
<keyword evidence="4" id="KW-1003">Cell membrane</keyword>
<keyword evidence="7 16" id="KW-0812">Transmembrane</keyword>
<comment type="subcellular location">
    <subcellularLocation>
        <location evidence="1">Cell membrane</location>
    </subcellularLocation>
    <subcellularLocation>
        <location evidence="2">Endoplasmic reticulum membrane</location>
        <topology evidence="2">Multi-pass membrane protein</topology>
    </subcellularLocation>
</comment>
<feature type="signal peptide" evidence="16">
    <location>
        <begin position="1"/>
        <end position="28"/>
    </location>
</feature>
<feature type="region of interest" description="Disordered" evidence="17">
    <location>
        <begin position="160"/>
        <end position="186"/>
    </location>
</feature>
<dbReference type="InterPro" id="IPR006028">
    <property type="entry name" value="GABAA/Glycine_rcpt"/>
</dbReference>
<dbReference type="CDD" id="cd19049">
    <property type="entry name" value="LGIC_TM_anion"/>
    <property type="match status" value="1"/>
</dbReference>
<evidence type="ECO:0000259" key="18">
    <source>
        <dbReference type="Pfam" id="PF02931"/>
    </source>
</evidence>
<dbReference type="InterPro" id="IPR038050">
    <property type="entry name" value="Neuro_actylchol_rec"/>
</dbReference>
<evidence type="ECO:0000256" key="14">
    <source>
        <dbReference type="ARBA" id="ARBA00023214"/>
    </source>
</evidence>
<dbReference type="Pfam" id="PF02931">
    <property type="entry name" value="Neur_chan_LBD"/>
    <property type="match status" value="1"/>
</dbReference>
<dbReference type="GO" id="GO:0016757">
    <property type="term" value="F:glycosyltransferase activity"/>
    <property type="evidence" value="ECO:0007669"/>
    <property type="project" value="UniProtKB-KW"/>
</dbReference>
<keyword evidence="21" id="KW-1185">Reference proteome</keyword>
<keyword evidence="15 16" id="KW-0407">Ion channel</keyword>
<evidence type="ECO:0000256" key="16">
    <source>
        <dbReference type="RuleBase" id="RU000687"/>
    </source>
</evidence>
<keyword evidence="13" id="KW-0869">Chloride channel</keyword>
<dbReference type="GO" id="GO:0004888">
    <property type="term" value="F:transmembrane signaling receptor activity"/>
    <property type="evidence" value="ECO:0007669"/>
    <property type="project" value="InterPro"/>
</dbReference>
<dbReference type="Gene3D" id="2.70.170.10">
    <property type="entry name" value="Neurotransmitter-gated ion-channel ligand-binding domain"/>
    <property type="match status" value="2"/>
</dbReference>
<evidence type="ECO:0000313" key="21">
    <source>
        <dbReference type="Proteomes" id="UP000838412"/>
    </source>
</evidence>
<dbReference type="SUPFAM" id="SSF90112">
    <property type="entry name" value="Neurotransmitter-gated ion-channel transmembrane pore"/>
    <property type="match status" value="1"/>
</dbReference>
<dbReference type="Pfam" id="PF03901">
    <property type="entry name" value="Glyco_transf_22"/>
    <property type="match status" value="1"/>
</dbReference>
<evidence type="ECO:0000256" key="7">
    <source>
        <dbReference type="ARBA" id="ARBA00022692"/>
    </source>
</evidence>
<dbReference type="GO" id="GO:0005789">
    <property type="term" value="C:endoplasmic reticulum membrane"/>
    <property type="evidence" value="ECO:0007669"/>
    <property type="project" value="UniProtKB-SubCell"/>
</dbReference>
<dbReference type="PRINTS" id="PR00253">
    <property type="entry name" value="GABAARECEPTR"/>
</dbReference>
<comment type="caution">
    <text evidence="16">Lacks conserved residue(s) required for the propagation of feature annotation.</text>
</comment>
<dbReference type="PROSITE" id="PS00236">
    <property type="entry name" value="NEUROTR_ION_CHANNEL"/>
    <property type="match status" value="1"/>
</dbReference>
<dbReference type="AlphaFoldDB" id="A0A8K0E979"/>
<keyword evidence="5" id="KW-0328">Glycosyltransferase</keyword>
<accession>A0A8K0E979</accession>
<protein>
    <submittedName>
        <fullName evidence="20">GLRA2 protein</fullName>
    </submittedName>
</protein>
<evidence type="ECO:0000259" key="19">
    <source>
        <dbReference type="Pfam" id="PF02932"/>
    </source>
</evidence>
<evidence type="ECO:0000256" key="13">
    <source>
        <dbReference type="ARBA" id="ARBA00023173"/>
    </source>
</evidence>
<evidence type="ECO:0000256" key="6">
    <source>
        <dbReference type="ARBA" id="ARBA00022679"/>
    </source>
</evidence>
<dbReference type="InterPro" id="IPR006029">
    <property type="entry name" value="Neurotrans-gated_channel_TM"/>
</dbReference>
<keyword evidence="14" id="KW-0868">Chloride</keyword>
<dbReference type="GO" id="GO:0005886">
    <property type="term" value="C:plasma membrane"/>
    <property type="evidence" value="ECO:0007669"/>
    <property type="project" value="UniProtKB-SubCell"/>
</dbReference>
<feature type="transmembrane region" description="Helical" evidence="16">
    <location>
        <begin position="508"/>
        <end position="531"/>
    </location>
</feature>
<dbReference type="GO" id="GO:0005230">
    <property type="term" value="F:extracellular ligand-gated monoatomic ion channel activity"/>
    <property type="evidence" value="ECO:0007669"/>
    <property type="project" value="InterPro"/>
</dbReference>
<dbReference type="InterPro" id="IPR018000">
    <property type="entry name" value="Neurotransmitter_ion_chnl_CS"/>
</dbReference>
<evidence type="ECO:0000256" key="17">
    <source>
        <dbReference type="SAM" id="MobiDB-lite"/>
    </source>
</evidence>
<reference evidence="20" key="1">
    <citation type="submission" date="2022-01" db="EMBL/GenBank/DDBJ databases">
        <authorList>
            <person name="Braso-Vives M."/>
        </authorList>
    </citation>
    <scope>NUCLEOTIDE SEQUENCE</scope>
</reference>
<evidence type="ECO:0000256" key="9">
    <source>
        <dbReference type="ARBA" id="ARBA00022824"/>
    </source>
</evidence>
<dbReference type="OrthoDB" id="442503at2759"/>
<sequence>MEAVRVWLALSVLRVVWVLLPQSGYIHPDEFFQSSEVMAGRVLDYKAHLTWEWSEDFPARSPVFPFLTSGIPFLVLKAFNYLGLLPDSIGAYALLVAPRLTKKNLRMLLDPQPKHHEARQRSTLVWCRVHHEGVQVRIQIKGFRFRLSVAAEDIDAPNPKRYSRQLSDGDTENATDSTTFESATASDDLGTTPASMELVLQMLDSYDQRLRPNFRGGAVTVTFQLYILTMGSVSESSMDYIVTVFLRQQWNDPRFIYTGFDGNLTLYDTVIDDVWLPDVFFVNEKAAGFASSTGTSRMMRIHPNGDVLFSTKKTALLACPMNFRLYPMDSQECSIKIESYSHSAKDIVLKWADPPILLADDIHLPEYKILRTTPKRCDVVRRIVSHTTMDINLTWSEVPLILNEAISLPEFQISGVHSKRCDAVREIGTFSCLEGQFRMVRRMGYYIIQTYIPSILIVILSWLTFWISPEIAPARVALGITTVLTSTTFTAINRSTMPRFSYVRAIDIWLLACSFFIFSALVEFAAVHFLFKRHKKFGFTGRLRRFLGIEQTPPEGVEEVELKPSVSATSERLLLGGGHTQIQLENAEPKPSEPTEEEKHHRTMAELKALYQKRARRIDLAARILFPVVFCIFNIVYWGFFLPQYEG</sequence>
<evidence type="ECO:0000256" key="8">
    <source>
        <dbReference type="ARBA" id="ARBA00022729"/>
    </source>
</evidence>
<organism evidence="20 21">
    <name type="scientific">Branchiostoma lanceolatum</name>
    <name type="common">Common lancelet</name>
    <name type="synonym">Amphioxus lanceolatum</name>
    <dbReference type="NCBI Taxonomy" id="7740"/>
    <lineage>
        <taxon>Eukaryota</taxon>
        <taxon>Metazoa</taxon>
        <taxon>Chordata</taxon>
        <taxon>Cephalochordata</taxon>
        <taxon>Leptocardii</taxon>
        <taxon>Amphioxiformes</taxon>
        <taxon>Branchiostomatidae</taxon>
        <taxon>Branchiostoma</taxon>
    </lineage>
</organism>
<dbReference type="GO" id="GO:0005254">
    <property type="term" value="F:chloride channel activity"/>
    <property type="evidence" value="ECO:0007669"/>
    <property type="project" value="UniProtKB-KW"/>
</dbReference>
<gene>
    <name evidence="20" type="primary">GLRA2</name>
    <name evidence="20" type="ORF">BLAG_LOCUS7104</name>
</gene>
<feature type="transmembrane region" description="Helical" evidence="16">
    <location>
        <begin position="445"/>
        <end position="467"/>
    </location>
</feature>
<keyword evidence="10 16" id="KW-1133">Transmembrane helix</keyword>
<dbReference type="InterPro" id="IPR006202">
    <property type="entry name" value="Neur_chan_lig-bd"/>
</dbReference>
<evidence type="ECO:0000256" key="15">
    <source>
        <dbReference type="ARBA" id="ARBA00023303"/>
    </source>
</evidence>
<dbReference type="InterPro" id="IPR036719">
    <property type="entry name" value="Neuro-gated_channel_TM_sf"/>
</dbReference>
<keyword evidence="8 16" id="KW-0732">Signal</keyword>
<keyword evidence="6" id="KW-0808">Transferase</keyword>
<evidence type="ECO:0000256" key="5">
    <source>
        <dbReference type="ARBA" id="ARBA00022676"/>
    </source>
</evidence>
<comment type="similarity">
    <text evidence="16">Belongs to the ligand-gated ion channel (TC 1.A.9) family.</text>
</comment>
<feature type="domain" description="Neurotransmitter-gated ion-channel ligand-binding" evidence="18">
    <location>
        <begin position="197"/>
        <end position="369"/>
    </location>
</feature>
<evidence type="ECO:0000256" key="4">
    <source>
        <dbReference type="ARBA" id="ARBA00022475"/>
    </source>
</evidence>
<keyword evidence="9" id="KW-0256">Endoplasmic reticulum</keyword>
<dbReference type="SUPFAM" id="SSF63712">
    <property type="entry name" value="Nicotinic receptor ligand binding domain-like"/>
    <property type="match status" value="1"/>
</dbReference>
<name>A0A8K0E979_BRALA</name>
<dbReference type="GO" id="GO:0034707">
    <property type="term" value="C:chloride channel complex"/>
    <property type="evidence" value="ECO:0007669"/>
    <property type="project" value="UniProtKB-KW"/>
</dbReference>
<evidence type="ECO:0000256" key="2">
    <source>
        <dbReference type="ARBA" id="ARBA00004477"/>
    </source>
</evidence>
<evidence type="ECO:0000256" key="11">
    <source>
        <dbReference type="ARBA" id="ARBA00023065"/>
    </source>
</evidence>
<dbReference type="EMBL" id="OV696699">
    <property type="protein sequence ID" value="CAH1244471.1"/>
    <property type="molecule type" value="Genomic_DNA"/>
</dbReference>
<feature type="domain" description="Neurotransmitter-gated ion-channel transmembrane" evidence="19">
    <location>
        <begin position="450"/>
        <end position="536"/>
    </location>
</feature>
<dbReference type="Proteomes" id="UP000838412">
    <property type="component" value="Chromosome 14"/>
</dbReference>
<evidence type="ECO:0000256" key="1">
    <source>
        <dbReference type="ARBA" id="ARBA00004236"/>
    </source>
</evidence>
<keyword evidence="12 16" id="KW-0472">Membrane</keyword>
<dbReference type="Gene3D" id="1.20.58.390">
    <property type="entry name" value="Neurotransmitter-gated ion-channel transmembrane domain"/>
    <property type="match status" value="1"/>
</dbReference>
<dbReference type="Pfam" id="PF02932">
    <property type="entry name" value="Neur_chan_memb"/>
    <property type="match status" value="1"/>
</dbReference>
<dbReference type="InterPro" id="IPR036734">
    <property type="entry name" value="Neur_chan_lig-bd_sf"/>
</dbReference>
<dbReference type="FunFam" id="2.70.170.10:FF:000014">
    <property type="entry name" value="Glycine receptor subunit beta"/>
    <property type="match status" value="1"/>
</dbReference>
<dbReference type="PANTHER" id="PTHR18945">
    <property type="entry name" value="NEUROTRANSMITTER GATED ION CHANNEL"/>
    <property type="match status" value="1"/>
</dbReference>
<feature type="transmembrane region" description="Helical" evidence="16">
    <location>
        <begin position="620"/>
        <end position="640"/>
    </location>
</feature>
<dbReference type="InterPro" id="IPR006201">
    <property type="entry name" value="Neur_channel"/>
</dbReference>
<dbReference type="PRINTS" id="PR00252">
    <property type="entry name" value="NRIONCHANNEL"/>
</dbReference>
<evidence type="ECO:0000256" key="10">
    <source>
        <dbReference type="ARBA" id="ARBA00022989"/>
    </source>
</evidence>
<feature type="compositionally biased region" description="Polar residues" evidence="17">
    <location>
        <begin position="164"/>
        <end position="185"/>
    </location>
</feature>
<evidence type="ECO:0000256" key="3">
    <source>
        <dbReference type="ARBA" id="ARBA00022448"/>
    </source>
</evidence>
<proteinExistence type="inferred from homology"/>
<feature type="chain" id="PRO_5035486919" evidence="16">
    <location>
        <begin position="29"/>
        <end position="647"/>
    </location>
</feature>